<dbReference type="Proteomes" id="UP000192596">
    <property type="component" value="Unassembled WGS sequence"/>
</dbReference>
<feature type="region of interest" description="Disordered" evidence="1">
    <location>
        <begin position="104"/>
        <end position="149"/>
    </location>
</feature>
<reference evidence="3" key="1">
    <citation type="submission" date="2017-03" db="EMBL/GenBank/DDBJ databases">
        <title>Genomes of endolithic fungi from Antarctica.</title>
        <authorList>
            <person name="Coleine C."/>
            <person name="Masonjones S."/>
            <person name="Stajich J.E."/>
        </authorList>
    </citation>
    <scope>NUCLEOTIDE SEQUENCE [LARGE SCALE GENOMIC DNA]</scope>
    <source>
        <strain evidence="3">CCFEE 5527</strain>
    </source>
</reference>
<feature type="compositionally biased region" description="Basic and acidic residues" evidence="1">
    <location>
        <begin position="303"/>
        <end position="312"/>
    </location>
</feature>
<sequence length="521" mass="57898">MENFKVWFAEGDEISRWALAHELTFHTSSARDASVSALRELFQRVAQAAPIQRGPRAKSSRKTLYTQQHNPSVEVGPAGRGSRIKPSRLALYAQDSNPSIEHAARHTAADEDGGCPVGMQSEISRRTSAHQAQPMTPRRKASPPSPENISFSRREILTSRLQPSKQKSQTSLLIEYFEAGKIGDRGKTKPSVRVKLKPKGVHEKDVQITGIGKDRQPSYRKRIFLEDRTADYAMAKDPDRSHLRKDHLLNLPIPDLLRTVNKASDTNMMPQPAYAESAAESTLSVAKARALPSPDLPLAERNIGSHEVHGGNDTDDGVETADATRQAEPCLATLSLESRKVRRKRKVPFSPHIEVGTGQRQEQPLPLGSRQNTELDEDRTFTEPEHSMLTSNARGRSTSQDRIGQNVMEKLAQSPGKTRKSSTIRRNGEHRRRSSKSHDLDKGAVGGADSGSLRSGTIAYVPGLSVSSSPSRAMAHTPHLRRRLGTQSIAEEREEWRELERAQEESDEDEPLIFQQDNLED</sequence>
<accession>A0A1V8SP74</accession>
<feature type="region of interest" description="Disordered" evidence="1">
    <location>
        <begin position="295"/>
        <end position="326"/>
    </location>
</feature>
<evidence type="ECO:0000256" key="1">
    <source>
        <dbReference type="SAM" id="MobiDB-lite"/>
    </source>
</evidence>
<dbReference type="AlphaFoldDB" id="A0A1V8SP74"/>
<dbReference type="PANTHER" id="PTHR42105">
    <property type="entry name" value="DIM2-ASSOCIATED PROTEIN 1"/>
    <property type="match status" value="1"/>
</dbReference>
<dbReference type="EMBL" id="NAJO01000033">
    <property type="protein sequence ID" value="OQO00781.1"/>
    <property type="molecule type" value="Genomic_DNA"/>
</dbReference>
<feature type="region of interest" description="Disordered" evidence="1">
    <location>
        <begin position="341"/>
        <end position="521"/>
    </location>
</feature>
<feature type="compositionally biased region" description="Basic and acidic residues" evidence="1">
    <location>
        <begin position="490"/>
        <end position="504"/>
    </location>
</feature>
<protein>
    <submittedName>
        <fullName evidence="2">Uncharacterized protein</fullName>
    </submittedName>
</protein>
<dbReference type="PANTHER" id="PTHR42105:SF1">
    <property type="entry name" value="TRANSALDOLASE"/>
    <property type="match status" value="1"/>
</dbReference>
<feature type="compositionally biased region" description="Basic residues" evidence="1">
    <location>
        <begin position="417"/>
        <end position="435"/>
    </location>
</feature>
<feature type="compositionally biased region" description="Polar residues" evidence="1">
    <location>
        <begin position="388"/>
        <end position="403"/>
    </location>
</feature>
<comment type="caution">
    <text evidence="2">The sequence shown here is derived from an EMBL/GenBank/DDBJ whole genome shotgun (WGS) entry which is preliminary data.</text>
</comment>
<keyword evidence="3" id="KW-1185">Reference proteome</keyword>
<name>A0A1V8SP74_9PEZI</name>
<dbReference type="InParanoid" id="A0A1V8SP74"/>
<dbReference type="OrthoDB" id="5382102at2759"/>
<evidence type="ECO:0000313" key="3">
    <source>
        <dbReference type="Proteomes" id="UP000192596"/>
    </source>
</evidence>
<gene>
    <name evidence="2" type="ORF">B0A48_13468</name>
</gene>
<organism evidence="2 3">
    <name type="scientific">Cryoendolithus antarcticus</name>
    <dbReference type="NCBI Taxonomy" id="1507870"/>
    <lineage>
        <taxon>Eukaryota</taxon>
        <taxon>Fungi</taxon>
        <taxon>Dikarya</taxon>
        <taxon>Ascomycota</taxon>
        <taxon>Pezizomycotina</taxon>
        <taxon>Dothideomycetes</taxon>
        <taxon>Dothideomycetidae</taxon>
        <taxon>Cladosporiales</taxon>
        <taxon>Cladosporiaceae</taxon>
        <taxon>Cryoendolithus</taxon>
    </lineage>
</organism>
<proteinExistence type="predicted"/>
<evidence type="ECO:0000313" key="2">
    <source>
        <dbReference type="EMBL" id="OQO00781.1"/>
    </source>
</evidence>